<feature type="transmembrane region" description="Helical" evidence="1">
    <location>
        <begin position="7"/>
        <end position="25"/>
    </location>
</feature>
<dbReference type="RefSeq" id="WP_203655012.1">
    <property type="nucleotide sequence ID" value="NZ_BAAAZM010000002.1"/>
</dbReference>
<name>A0A8J3J0T6_9ACTN</name>
<feature type="transmembrane region" description="Helical" evidence="1">
    <location>
        <begin position="76"/>
        <end position="98"/>
    </location>
</feature>
<feature type="transmembrane region" description="Helical" evidence="1">
    <location>
        <begin position="45"/>
        <end position="69"/>
    </location>
</feature>
<dbReference type="EMBL" id="BOMB01000004">
    <property type="protein sequence ID" value="GID09955.1"/>
    <property type="molecule type" value="Genomic_DNA"/>
</dbReference>
<sequence length="129" mass="13232">MTRPLDATRIGAAAVALVWWYEGLWDKVLGGSPDQRAIVAAVPWLPARAVTAAVLGIGLAEVALGAWALSGWRPRPAAVVQTGALVAFNAGGLAFGAAHVPDPAGMLVRNVAFLALVWLVALRTKGSAG</sequence>
<feature type="transmembrane region" description="Helical" evidence="1">
    <location>
        <begin position="104"/>
        <end position="122"/>
    </location>
</feature>
<reference evidence="2" key="1">
    <citation type="submission" date="2021-01" db="EMBL/GenBank/DDBJ databases">
        <title>Whole genome shotgun sequence of Actinocatenispora rupis NBRC 107355.</title>
        <authorList>
            <person name="Komaki H."/>
            <person name="Tamura T."/>
        </authorList>
    </citation>
    <scope>NUCLEOTIDE SEQUENCE</scope>
    <source>
        <strain evidence="2">NBRC 107355</strain>
    </source>
</reference>
<proteinExistence type="predicted"/>
<evidence type="ECO:0000313" key="2">
    <source>
        <dbReference type="EMBL" id="GID09955.1"/>
    </source>
</evidence>
<dbReference type="Pfam" id="PF13781">
    <property type="entry name" value="DoxX_3"/>
    <property type="match status" value="1"/>
</dbReference>
<dbReference type="InterPro" id="IPR025695">
    <property type="entry name" value="DoxX-like"/>
</dbReference>
<accession>A0A8J3J0T6</accession>
<evidence type="ECO:0000313" key="3">
    <source>
        <dbReference type="Proteomes" id="UP000612808"/>
    </source>
</evidence>
<protein>
    <recommendedName>
        <fullName evidence="4">DoxX-like family protein</fullName>
    </recommendedName>
</protein>
<evidence type="ECO:0008006" key="4">
    <source>
        <dbReference type="Google" id="ProtNLM"/>
    </source>
</evidence>
<dbReference type="AlphaFoldDB" id="A0A8J3J0T6"/>
<gene>
    <name evidence="2" type="ORF">Aru02nite_08440</name>
</gene>
<comment type="caution">
    <text evidence="2">The sequence shown here is derived from an EMBL/GenBank/DDBJ whole genome shotgun (WGS) entry which is preliminary data.</text>
</comment>
<keyword evidence="1" id="KW-1133">Transmembrane helix</keyword>
<keyword evidence="1" id="KW-0812">Transmembrane</keyword>
<evidence type="ECO:0000256" key="1">
    <source>
        <dbReference type="SAM" id="Phobius"/>
    </source>
</evidence>
<dbReference type="Proteomes" id="UP000612808">
    <property type="component" value="Unassembled WGS sequence"/>
</dbReference>
<keyword evidence="1" id="KW-0472">Membrane</keyword>
<keyword evidence="3" id="KW-1185">Reference proteome</keyword>
<organism evidence="2 3">
    <name type="scientific">Actinocatenispora rupis</name>
    <dbReference type="NCBI Taxonomy" id="519421"/>
    <lineage>
        <taxon>Bacteria</taxon>
        <taxon>Bacillati</taxon>
        <taxon>Actinomycetota</taxon>
        <taxon>Actinomycetes</taxon>
        <taxon>Micromonosporales</taxon>
        <taxon>Micromonosporaceae</taxon>
        <taxon>Actinocatenispora</taxon>
    </lineage>
</organism>